<dbReference type="EMBL" id="BGPR01002151">
    <property type="protein sequence ID" value="GBM68601.1"/>
    <property type="molecule type" value="Genomic_DNA"/>
</dbReference>
<dbReference type="AlphaFoldDB" id="A0A4Y2HT91"/>
<accession>A0A4Y2HT91</accession>
<keyword evidence="2" id="KW-1185">Reference proteome</keyword>
<dbReference type="Proteomes" id="UP000499080">
    <property type="component" value="Unassembled WGS sequence"/>
</dbReference>
<evidence type="ECO:0000313" key="1">
    <source>
        <dbReference type="EMBL" id="GBM68601.1"/>
    </source>
</evidence>
<sequence length="106" mass="12439">MPALCLDSLSAALIIYNPDAVLKDILSRFSHQQPFSAWDLLWSFTFDHLCQLPTPFLLPTVLYWRYKKIPFIWSAVAELADWIHHHELKSLVISNMRLSNLQLIFR</sequence>
<evidence type="ECO:0000313" key="2">
    <source>
        <dbReference type="Proteomes" id="UP000499080"/>
    </source>
</evidence>
<name>A0A4Y2HT91_ARAVE</name>
<organism evidence="1 2">
    <name type="scientific">Araneus ventricosus</name>
    <name type="common">Orbweaver spider</name>
    <name type="synonym">Epeira ventricosa</name>
    <dbReference type="NCBI Taxonomy" id="182803"/>
    <lineage>
        <taxon>Eukaryota</taxon>
        <taxon>Metazoa</taxon>
        <taxon>Ecdysozoa</taxon>
        <taxon>Arthropoda</taxon>
        <taxon>Chelicerata</taxon>
        <taxon>Arachnida</taxon>
        <taxon>Araneae</taxon>
        <taxon>Araneomorphae</taxon>
        <taxon>Entelegynae</taxon>
        <taxon>Araneoidea</taxon>
        <taxon>Araneidae</taxon>
        <taxon>Araneus</taxon>
    </lineage>
</organism>
<proteinExistence type="predicted"/>
<protein>
    <submittedName>
        <fullName evidence="1">Uncharacterized protein</fullName>
    </submittedName>
</protein>
<comment type="caution">
    <text evidence="1">The sequence shown here is derived from an EMBL/GenBank/DDBJ whole genome shotgun (WGS) entry which is preliminary data.</text>
</comment>
<gene>
    <name evidence="1" type="ORF">AVEN_167595_1</name>
</gene>
<reference evidence="1 2" key="1">
    <citation type="journal article" date="2019" name="Sci. Rep.">
        <title>Orb-weaving spider Araneus ventricosus genome elucidates the spidroin gene catalogue.</title>
        <authorList>
            <person name="Kono N."/>
            <person name="Nakamura H."/>
            <person name="Ohtoshi R."/>
            <person name="Moran D.A.P."/>
            <person name="Shinohara A."/>
            <person name="Yoshida Y."/>
            <person name="Fujiwara M."/>
            <person name="Mori M."/>
            <person name="Tomita M."/>
            <person name="Arakawa K."/>
        </authorList>
    </citation>
    <scope>NUCLEOTIDE SEQUENCE [LARGE SCALE GENOMIC DNA]</scope>
</reference>